<feature type="region of interest" description="Disordered" evidence="1">
    <location>
        <begin position="1260"/>
        <end position="1326"/>
    </location>
</feature>
<accession>A0A5J9TVT9</accession>
<feature type="compositionally biased region" description="Polar residues" evidence="1">
    <location>
        <begin position="307"/>
        <end position="331"/>
    </location>
</feature>
<comment type="caution">
    <text evidence="2">The sequence shown here is derived from an EMBL/GenBank/DDBJ whole genome shotgun (WGS) entry which is preliminary data.</text>
</comment>
<feature type="compositionally biased region" description="Basic and acidic residues" evidence="1">
    <location>
        <begin position="960"/>
        <end position="976"/>
    </location>
</feature>
<sequence length="1400" mass="152212">MAAPPSPRPPKAHSGGGDAPLSLFLDTDLGTRLALLVAPDTTIRRLKCMPLTPPSSPSPSSRTAATGTDSCVVLCAAQVAEEHAAAFPELGPVAVKSFQVHRKGALYHLSESMTVTSAFTRVKGGYFLHVKMAEAAASMHCRQGVLQIDGRKTSEGHTGIHVEKHVRELPAATLEKANNTLAHGLGVPDDGLLPPSSELNAETKKNETILASDADIDKSSKQANVSHVVDADAKYLLHGNQDYNIDGVVADDKQIRIEEGMLGQTHAMDDLSQGKEYKNAKRTGSIHLSSTDPRIPNESDGRDITKSSRAQLETNPTDGELLNTSFGQEVNDNIPEDSLQIENASTVGKKKRRKRRQLTHSKTDSAQETTKFPAGAVELSKSGDDAYEVELTKRDGSKARSSVLMLSSKPDDEGQGGKHIHFVNDAQTSTDLTSEQGNSDHVHNGDIHPSIVDTIDSTAEVPAIREKIVEGSNDPWDEGEKHEEAKKHEYNEENHDGGVAGTSNVEKDGKSTDASEKRPTIDNVSQENKRRKAKKVNSVDMASVGTADDKEMLGHPENAGNSDKVYTEREIVHGSSVEPVSDNVQHGESNVIENRKGDGKRKRKRRRQSESSKGADPNQDQAKSSEHVTKGSSMQHTNFAPLDAQQTQGNLEGTRVSDHTNSAPLDAQQTQGYRGQFSESLDMAASNTIDEVLADLKSQDSLNNYLSEDVPTGLIHLDSNRNALELPESIVDKVGNDAALPPKYPESMDSDAPVRSPSHKKPKGKQLKLLSTMIDSSHHSHDMPEEDANTELKESDALRFSGKTGDLKDVLTGDVAMQADDKAKGTKRQRKKVKKVPTDNGGTTQFEDEQVNQVAKEELKEVDAARHADQKGKRAPKTRAPKIQEINHSTHTAKDSHDENAVDIIRTRDNENAVEITGTRDNENVAGYPTEPPVVQKDATALKFASPNGTNARKKRKKSLKTELRSEDFAMEHDPSADLASCGAENGLVSPKNSADTVEPNHHIMVHPASDEINFFEHFSSGKRNDQLVSAENKQNNEDENIREVTTKKKKKKQHTGSTEPKNLLESLPAEKTSLTDHFGANEVVVPSAEEWQGEHDNVKGGKEKKKRKRKPNSEGPAAEKENLDGDHQGSGIGTQDSLHSVVQKGRMGQNDGNENNKVTQNVTIMQQEPEDRTCDRTADKKLRQDDVDSQNNLPISKDNASISEVQKSTQKKAHAKSSKHDQNVSNIVKSFSMSPQASSDSAECTPQIAKRYRVAVRKVPKTRYEQTNAKSKKESRKVGSAAIFSDAISEESDDAMDTKSEKAALEASFDNSSTSADSGGNLNEVVSHGIGVSSAAFDESELPDDDGALSLSQKSLRGLHFGSILRGSSSYKKAKQKQDELLDDDTEVPDSQPADGLWG</sequence>
<evidence type="ECO:0000313" key="2">
    <source>
        <dbReference type="EMBL" id="TVU15520.1"/>
    </source>
</evidence>
<feature type="compositionally biased region" description="Basic and acidic residues" evidence="1">
    <location>
        <begin position="1093"/>
        <end position="1102"/>
    </location>
</feature>
<feature type="compositionally biased region" description="Basic residues" evidence="1">
    <location>
        <begin position="598"/>
        <end position="607"/>
    </location>
</feature>
<feature type="compositionally biased region" description="Polar residues" evidence="1">
    <location>
        <begin position="1224"/>
        <end position="1245"/>
    </location>
</feature>
<feature type="compositionally biased region" description="Polar residues" evidence="1">
    <location>
        <begin position="1190"/>
        <end position="1209"/>
    </location>
</feature>
<feature type="compositionally biased region" description="Basic and acidic residues" evidence="1">
    <location>
        <begin position="295"/>
        <end position="306"/>
    </location>
</feature>
<feature type="compositionally biased region" description="Basic residues" evidence="1">
    <location>
        <begin position="825"/>
        <end position="835"/>
    </location>
</feature>
<feature type="compositionally biased region" description="Basic and acidic residues" evidence="1">
    <location>
        <begin position="505"/>
        <end position="520"/>
    </location>
</feature>
<feature type="region of interest" description="Disordered" evidence="1">
    <location>
        <begin position="653"/>
        <end position="675"/>
    </location>
</feature>
<feature type="region of interest" description="Disordered" evidence="1">
    <location>
        <begin position="1370"/>
        <end position="1400"/>
    </location>
</feature>
<feature type="region of interest" description="Disordered" evidence="1">
    <location>
        <begin position="280"/>
        <end position="373"/>
    </location>
</feature>
<feature type="compositionally biased region" description="Basic and acidic residues" evidence="1">
    <location>
        <begin position="892"/>
        <end position="911"/>
    </location>
</feature>
<feature type="region of interest" description="Disordered" evidence="1">
    <location>
        <begin position="820"/>
        <end position="998"/>
    </location>
</feature>
<protein>
    <submittedName>
        <fullName evidence="2">Uncharacterized protein</fullName>
    </submittedName>
</protein>
<dbReference type="Gramene" id="TVU15520">
    <property type="protein sequence ID" value="TVU15520"/>
    <property type="gene ID" value="EJB05_39044"/>
</dbReference>
<feature type="compositionally biased region" description="Polar residues" evidence="1">
    <location>
        <begin position="1310"/>
        <end position="1322"/>
    </location>
</feature>
<name>A0A5J9TVT9_9POAL</name>
<feature type="region of interest" description="Disordered" evidence="1">
    <location>
        <begin position="735"/>
        <end position="765"/>
    </location>
</feature>
<gene>
    <name evidence="2" type="ORF">EJB05_39044</name>
</gene>
<feature type="region of interest" description="Disordered" evidence="1">
    <location>
        <begin position="488"/>
        <end position="634"/>
    </location>
</feature>
<organism evidence="2 3">
    <name type="scientific">Eragrostis curvula</name>
    <name type="common">weeping love grass</name>
    <dbReference type="NCBI Taxonomy" id="38414"/>
    <lineage>
        <taxon>Eukaryota</taxon>
        <taxon>Viridiplantae</taxon>
        <taxon>Streptophyta</taxon>
        <taxon>Embryophyta</taxon>
        <taxon>Tracheophyta</taxon>
        <taxon>Spermatophyta</taxon>
        <taxon>Magnoliopsida</taxon>
        <taxon>Liliopsida</taxon>
        <taxon>Poales</taxon>
        <taxon>Poaceae</taxon>
        <taxon>PACMAD clade</taxon>
        <taxon>Chloridoideae</taxon>
        <taxon>Eragrostideae</taxon>
        <taxon>Eragrostidinae</taxon>
        <taxon>Eragrostis</taxon>
    </lineage>
</organism>
<dbReference type="Proteomes" id="UP000324897">
    <property type="component" value="Unassembled WGS sequence"/>
</dbReference>
<evidence type="ECO:0000313" key="3">
    <source>
        <dbReference type="Proteomes" id="UP000324897"/>
    </source>
</evidence>
<proteinExistence type="predicted"/>
<keyword evidence="3" id="KW-1185">Reference proteome</keyword>
<feature type="compositionally biased region" description="Basic and acidic residues" evidence="1">
    <location>
        <begin position="1118"/>
        <end position="1128"/>
    </location>
</feature>
<feature type="compositionally biased region" description="Polar residues" evidence="1">
    <location>
        <begin position="582"/>
        <end position="592"/>
    </location>
</feature>
<reference evidence="2 3" key="1">
    <citation type="journal article" date="2019" name="Sci. Rep.">
        <title>A high-quality genome of Eragrostis curvula grass provides insights into Poaceae evolution and supports new strategies to enhance forage quality.</title>
        <authorList>
            <person name="Carballo J."/>
            <person name="Santos B.A.C.M."/>
            <person name="Zappacosta D."/>
            <person name="Garbus I."/>
            <person name="Selva J.P."/>
            <person name="Gallo C.A."/>
            <person name="Diaz A."/>
            <person name="Albertini E."/>
            <person name="Caccamo M."/>
            <person name="Echenique V."/>
        </authorList>
    </citation>
    <scope>NUCLEOTIDE SEQUENCE [LARGE SCALE GENOMIC DNA]</scope>
    <source>
        <strain evidence="3">cv. Victoria</strain>
        <tissue evidence="2">Leaf</tissue>
    </source>
</reference>
<feature type="non-terminal residue" evidence="2">
    <location>
        <position position="1"/>
    </location>
</feature>
<dbReference type="OrthoDB" id="1093005at2759"/>
<evidence type="ECO:0000256" key="1">
    <source>
        <dbReference type="SAM" id="MobiDB-lite"/>
    </source>
</evidence>
<feature type="region of interest" description="Disordered" evidence="1">
    <location>
        <begin position="1031"/>
        <end position="1248"/>
    </location>
</feature>
<feature type="compositionally biased region" description="Basic residues" evidence="1">
    <location>
        <begin position="348"/>
        <end position="359"/>
    </location>
</feature>
<feature type="compositionally biased region" description="Basic and acidic residues" evidence="1">
    <location>
        <begin position="1170"/>
        <end position="1187"/>
    </location>
</feature>
<feature type="compositionally biased region" description="Polar residues" evidence="1">
    <location>
        <begin position="659"/>
        <end position="675"/>
    </location>
</feature>
<feature type="compositionally biased region" description="Basic and acidic residues" evidence="1">
    <location>
        <begin position="855"/>
        <end position="872"/>
    </location>
</feature>
<dbReference type="EMBL" id="RWGY01000031">
    <property type="protein sequence ID" value="TVU15520.1"/>
    <property type="molecule type" value="Genomic_DNA"/>
</dbReference>
<feature type="compositionally biased region" description="Polar residues" evidence="1">
    <location>
        <begin position="1151"/>
        <end position="1167"/>
    </location>
</feature>
<feature type="compositionally biased region" description="Basic and acidic residues" evidence="1">
    <location>
        <begin position="1035"/>
        <end position="1047"/>
    </location>
</feature>